<dbReference type="Gene3D" id="1.10.150.80">
    <property type="entry name" value="HRDC domain"/>
    <property type="match status" value="1"/>
</dbReference>
<dbReference type="RefSeq" id="WP_068611300.1">
    <property type="nucleotide sequence ID" value="NZ_CP011388.1"/>
</dbReference>
<dbReference type="InterPro" id="IPR010997">
    <property type="entry name" value="HRDC-like_sf"/>
</dbReference>
<evidence type="ECO:0000259" key="1">
    <source>
        <dbReference type="PROSITE" id="PS50967"/>
    </source>
</evidence>
<protein>
    <recommendedName>
        <fullName evidence="1">HRDC domain-containing protein</fullName>
    </recommendedName>
</protein>
<dbReference type="AlphaFoldDB" id="A0A172TPZ8"/>
<dbReference type="SUPFAM" id="SSF47819">
    <property type="entry name" value="HRDC-like"/>
    <property type="match status" value="1"/>
</dbReference>
<dbReference type="InterPro" id="IPR044876">
    <property type="entry name" value="HRDC_dom_sf"/>
</dbReference>
<dbReference type="Proteomes" id="UP000076927">
    <property type="component" value="Chromosome"/>
</dbReference>
<dbReference type="GO" id="GO:0000166">
    <property type="term" value="F:nucleotide binding"/>
    <property type="evidence" value="ECO:0007669"/>
    <property type="project" value="InterPro"/>
</dbReference>
<accession>A0A172TPZ8</accession>
<dbReference type="EMBL" id="CP011388">
    <property type="protein sequence ID" value="ANE49118.1"/>
    <property type="molecule type" value="Genomic_DNA"/>
</dbReference>
<dbReference type="SMART" id="SM00341">
    <property type="entry name" value="HRDC"/>
    <property type="match status" value="1"/>
</dbReference>
<evidence type="ECO:0000313" key="2">
    <source>
        <dbReference type="EMBL" id="ANE49118.1"/>
    </source>
</evidence>
<feature type="domain" description="HRDC" evidence="1">
    <location>
        <begin position="107"/>
        <end position="187"/>
    </location>
</feature>
<name>A0A172TPZ8_9BACL</name>
<dbReference type="GO" id="GO:0003676">
    <property type="term" value="F:nucleic acid binding"/>
    <property type="evidence" value="ECO:0007669"/>
    <property type="project" value="InterPro"/>
</dbReference>
<proteinExistence type="predicted"/>
<dbReference type="STRING" id="1178515.SY83_22420"/>
<evidence type="ECO:0000313" key="3">
    <source>
        <dbReference type="Proteomes" id="UP000076927"/>
    </source>
</evidence>
<sequence length="333" mass="38185">MHLVFLNSLERKTGMDSTITAQVSICENQGIWNIYWNEPDATGTLQQDVWYEGAHWDEMISAFRYRLAEKMSLGFIPVIDGGMQGVPSVNGQGKSRMAQILYYYSEQHSNEALYDELREWRRVQAGKEGKAPYLIASNRALKLLAAFVPWYKEELQQLPGFGAAKTGAYAEGIVAITVKHERNGDFPLNWVEEGVDSEAFNGWFHKQHELKLKNDFDKKVEKRKLLEGIQRGETLDALEDQLSVPRRELIALIEELDKEGIPVDGLVNNELAAVPEQELTQAVLAFAQEGHRYLKPVLQHIYTPQELEDKDVNRIYEWLRLLRIRIRRETAAA</sequence>
<dbReference type="PATRIC" id="fig|1178515.4.peg.4548"/>
<dbReference type="OrthoDB" id="26793at2"/>
<keyword evidence="3" id="KW-1185">Reference proteome</keyword>
<dbReference type="KEGG" id="pswu:SY83_22420"/>
<dbReference type="Pfam" id="PF00570">
    <property type="entry name" value="HRDC"/>
    <property type="match status" value="1"/>
</dbReference>
<dbReference type="InterPro" id="IPR002121">
    <property type="entry name" value="HRDC_dom"/>
</dbReference>
<reference evidence="2 3" key="1">
    <citation type="submission" date="2015-01" db="EMBL/GenBank/DDBJ databases">
        <title>Paenibacillus swuensis/DY6/whole genome sequencing.</title>
        <authorList>
            <person name="Kim M.K."/>
            <person name="Srinivasan S."/>
            <person name="Lee J.-J."/>
        </authorList>
    </citation>
    <scope>NUCLEOTIDE SEQUENCE [LARGE SCALE GENOMIC DNA]</scope>
    <source>
        <strain evidence="2 3">DY6</strain>
    </source>
</reference>
<dbReference type="PROSITE" id="PS50967">
    <property type="entry name" value="HRDC"/>
    <property type="match status" value="1"/>
</dbReference>
<gene>
    <name evidence="2" type="ORF">SY83_22420</name>
</gene>
<organism evidence="2 3">
    <name type="scientific">Paenibacillus swuensis</name>
    <dbReference type="NCBI Taxonomy" id="1178515"/>
    <lineage>
        <taxon>Bacteria</taxon>
        <taxon>Bacillati</taxon>
        <taxon>Bacillota</taxon>
        <taxon>Bacilli</taxon>
        <taxon>Bacillales</taxon>
        <taxon>Paenibacillaceae</taxon>
        <taxon>Paenibacillus</taxon>
    </lineage>
</organism>